<gene>
    <name evidence="2" type="ORF">chiPu_0023476</name>
</gene>
<dbReference type="AlphaFoldDB" id="A0A401TAQ9"/>
<dbReference type="EMBL" id="BEZZ01021632">
    <property type="protein sequence ID" value="GCC39685.1"/>
    <property type="molecule type" value="Genomic_DNA"/>
</dbReference>
<keyword evidence="1" id="KW-0853">WD repeat</keyword>
<dbReference type="InterPro" id="IPR013320">
    <property type="entry name" value="ConA-like_dom_sf"/>
</dbReference>
<evidence type="ECO:0000313" key="2">
    <source>
        <dbReference type="EMBL" id="GCC39685.1"/>
    </source>
</evidence>
<dbReference type="SUPFAM" id="SSF49899">
    <property type="entry name" value="Concanavalin A-like lectins/glucanases"/>
    <property type="match status" value="1"/>
</dbReference>
<accession>A0A401TAQ9</accession>
<protein>
    <submittedName>
        <fullName evidence="2">Uncharacterized protein</fullName>
    </submittedName>
</protein>
<evidence type="ECO:0000256" key="1">
    <source>
        <dbReference type="ARBA" id="ARBA00022574"/>
    </source>
</evidence>
<dbReference type="OrthoDB" id="10018316at2759"/>
<keyword evidence="3" id="KW-1185">Reference proteome</keyword>
<proteinExistence type="predicted"/>
<organism evidence="2 3">
    <name type="scientific">Chiloscyllium punctatum</name>
    <name type="common">Brownbanded bambooshark</name>
    <name type="synonym">Hemiscyllium punctatum</name>
    <dbReference type="NCBI Taxonomy" id="137246"/>
    <lineage>
        <taxon>Eukaryota</taxon>
        <taxon>Metazoa</taxon>
        <taxon>Chordata</taxon>
        <taxon>Craniata</taxon>
        <taxon>Vertebrata</taxon>
        <taxon>Chondrichthyes</taxon>
        <taxon>Elasmobranchii</taxon>
        <taxon>Galeomorphii</taxon>
        <taxon>Galeoidea</taxon>
        <taxon>Orectolobiformes</taxon>
        <taxon>Hemiscylliidae</taxon>
        <taxon>Chiloscyllium</taxon>
    </lineage>
</organism>
<evidence type="ECO:0000313" key="3">
    <source>
        <dbReference type="Proteomes" id="UP000287033"/>
    </source>
</evidence>
<dbReference type="PANTHER" id="PTHR46108">
    <property type="entry name" value="BLUE CHEESE"/>
    <property type="match status" value="1"/>
</dbReference>
<feature type="non-terminal residue" evidence="2">
    <location>
        <position position="141"/>
    </location>
</feature>
<dbReference type="PANTHER" id="PTHR46108:SF3">
    <property type="entry name" value="WD REPEAT- AND FYVE DOMAIN-CONTAINING PROTEIN 4"/>
    <property type="match status" value="1"/>
</dbReference>
<dbReference type="InterPro" id="IPR051944">
    <property type="entry name" value="BEACH_domain_protein"/>
</dbReference>
<dbReference type="STRING" id="137246.A0A401TAQ9"/>
<dbReference type="Proteomes" id="UP000287033">
    <property type="component" value="Unassembled WGS sequence"/>
</dbReference>
<dbReference type="GO" id="GO:0019882">
    <property type="term" value="P:antigen processing and presentation"/>
    <property type="evidence" value="ECO:0007669"/>
    <property type="project" value="TreeGrafter"/>
</dbReference>
<name>A0A401TAQ9_CHIPU</name>
<comment type="caution">
    <text evidence="2">The sequence shown here is derived from an EMBL/GenBank/DDBJ whole genome shotgun (WGS) entry which is preliminary data.</text>
</comment>
<sequence length="141" mass="16159">MYTPDWNEPSQNQQPSALTSVKFNISKYLTCDQWQHLAVVLNKDPRRNTTVLAYLNGKVIGTAKIQYIQTFPGRHFFSDSSAVIDVHGIIGTPQIWKQRSSLVWRLGPTFLFEEVIPEQNVDLIYQLGPNYLGNFQSVYLP</sequence>
<reference evidence="2 3" key="1">
    <citation type="journal article" date="2018" name="Nat. Ecol. Evol.">
        <title>Shark genomes provide insights into elasmobranch evolution and the origin of vertebrates.</title>
        <authorList>
            <person name="Hara Y"/>
            <person name="Yamaguchi K"/>
            <person name="Onimaru K"/>
            <person name="Kadota M"/>
            <person name="Koyanagi M"/>
            <person name="Keeley SD"/>
            <person name="Tatsumi K"/>
            <person name="Tanaka K"/>
            <person name="Motone F"/>
            <person name="Kageyama Y"/>
            <person name="Nozu R"/>
            <person name="Adachi N"/>
            <person name="Nishimura O"/>
            <person name="Nakagawa R"/>
            <person name="Tanegashima C"/>
            <person name="Kiyatake I"/>
            <person name="Matsumoto R"/>
            <person name="Murakumo K"/>
            <person name="Nishida K"/>
            <person name="Terakita A"/>
            <person name="Kuratani S"/>
            <person name="Sato K"/>
            <person name="Hyodo S Kuraku.S."/>
        </authorList>
    </citation>
    <scope>NUCLEOTIDE SEQUENCE [LARGE SCALE GENOMIC DNA]</scope>
</reference>